<dbReference type="Proteomes" id="UP001381693">
    <property type="component" value="Unassembled WGS sequence"/>
</dbReference>
<dbReference type="InterPro" id="IPR028309">
    <property type="entry name" value="RB_fam"/>
</dbReference>
<reference evidence="2 3" key="1">
    <citation type="submission" date="2023-11" db="EMBL/GenBank/DDBJ databases">
        <title>Halocaridina rubra genome assembly.</title>
        <authorList>
            <person name="Smith C."/>
        </authorList>
    </citation>
    <scope>NUCLEOTIDE SEQUENCE [LARGE SCALE GENOMIC DNA]</scope>
    <source>
        <strain evidence="2">EP-1</strain>
        <tissue evidence="2">Whole</tissue>
    </source>
</reference>
<protein>
    <submittedName>
        <fullName evidence="2">Tubulin folding cofactor A</fullName>
    </submittedName>
</protein>
<dbReference type="PANTHER" id="PTHR13742">
    <property type="entry name" value="RETINOBLASTOMA-ASSOCIATED PROTEIN RB -RELATED"/>
    <property type="match status" value="1"/>
</dbReference>
<comment type="caution">
    <text evidence="2">The sequence shown here is derived from an EMBL/GenBank/DDBJ whole genome shotgun (WGS) entry which is preliminary data.</text>
</comment>
<accession>A0AAN9AA48</accession>
<organism evidence="2 3">
    <name type="scientific">Halocaridina rubra</name>
    <name type="common">Hawaiian red shrimp</name>
    <dbReference type="NCBI Taxonomy" id="373956"/>
    <lineage>
        <taxon>Eukaryota</taxon>
        <taxon>Metazoa</taxon>
        <taxon>Ecdysozoa</taxon>
        <taxon>Arthropoda</taxon>
        <taxon>Crustacea</taxon>
        <taxon>Multicrustacea</taxon>
        <taxon>Malacostraca</taxon>
        <taxon>Eumalacostraca</taxon>
        <taxon>Eucarida</taxon>
        <taxon>Decapoda</taxon>
        <taxon>Pleocyemata</taxon>
        <taxon>Caridea</taxon>
        <taxon>Atyoidea</taxon>
        <taxon>Atyidae</taxon>
        <taxon>Halocaridina</taxon>
    </lineage>
</organism>
<dbReference type="GO" id="GO:0006357">
    <property type="term" value="P:regulation of transcription by RNA polymerase II"/>
    <property type="evidence" value="ECO:0007669"/>
    <property type="project" value="InterPro"/>
</dbReference>
<gene>
    <name evidence="2" type="primary">RBL2</name>
    <name evidence="2" type="ORF">SK128_016201</name>
</gene>
<feature type="region of interest" description="Disordered" evidence="1">
    <location>
        <begin position="159"/>
        <end position="208"/>
    </location>
</feature>
<name>A0AAN9AA48_HALRR</name>
<feature type="non-terminal residue" evidence="2">
    <location>
        <position position="1"/>
    </location>
</feature>
<dbReference type="Gene3D" id="1.10.472.10">
    <property type="entry name" value="Cyclin-like"/>
    <property type="match status" value="1"/>
</dbReference>
<sequence length="208" mass="22919">SQHQGNAPPPTPSQITGTSTSFELEERGDLILFYNQVYVQKMKAFALKFRTAQEGDPPPLSPSPVVRHTPVSPRRRISSNHAVYVNSLCSPMKGNTAMSPRRPLPYYFNRSPAKDLRVINRMLKMKGAGKRPLLESENGSQDIKRSLLGAGISRRIQDVMGDSMSATATQELQQHDESSLTQDESSLPQNGHATLPSSEDNNDASDQT</sequence>
<dbReference type="GO" id="GO:0000785">
    <property type="term" value="C:chromatin"/>
    <property type="evidence" value="ECO:0007669"/>
    <property type="project" value="TreeGrafter"/>
</dbReference>
<dbReference type="PANTHER" id="PTHR13742:SF17">
    <property type="entry name" value="RE32990P-RELATED"/>
    <property type="match status" value="1"/>
</dbReference>
<dbReference type="GO" id="GO:0030154">
    <property type="term" value="P:cell differentiation"/>
    <property type="evidence" value="ECO:0007669"/>
    <property type="project" value="TreeGrafter"/>
</dbReference>
<dbReference type="InterPro" id="IPR036915">
    <property type="entry name" value="Cyclin-like_sf"/>
</dbReference>
<dbReference type="GO" id="GO:0005667">
    <property type="term" value="C:transcription regulator complex"/>
    <property type="evidence" value="ECO:0007669"/>
    <property type="project" value="TreeGrafter"/>
</dbReference>
<dbReference type="AlphaFoldDB" id="A0AAN9AA48"/>
<feature type="compositionally biased region" description="Polar residues" evidence="1">
    <location>
        <begin position="179"/>
        <end position="208"/>
    </location>
</feature>
<dbReference type="GO" id="GO:2000134">
    <property type="term" value="P:negative regulation of G1/S transition of mitotic cell cycle"/>
    <property type="evidence" value="ECO:0007669"/>
    <property type="project" value="TreeGrafter"/>
</dbReference>
<dbReference type="GO" id="GO:0000977">
    <property type="term" value="F:RNA polymerase II transcription regulatory region sequence-specific DNA binding"/>
    <property type="evidence" value="ECO:0007669"/>
    <property type="project" value="TreeGrafter"/>
</dbReference>
<dbReference type="EMBL" id="JAXCGZ010006004">
    <property type="protein sequence ID" value="KAK7080288.1"/>
    <property type="molecule type" value="Genomic_DNA"/>
</dbReference>
<dbReference type="SUPFAM" id="SSF47954">
    <property type="entry name" value="Cyclin-like"/>
    <property type="match status" value="1"/>
</dbReference>
<evidence type="ECO:0000313" key="3">
    <source>
        <dbReference type="Proteomes" id="UP001381693"/>
    </source>
</evidence>
<evidence type="ECO:0000256" key="1">
    <source>
        <dbReference type="SAM" id="MobiDB-lite"/>
    </source>
</evidence>
<proteinExistence type="predicted"/>
<feature type="region of interest" description="Disordered" evidence="1">
    <location>
        <begin position="1"/>
        <end position="21"/>
    </location>
</feature>
<evidence type="ECO:0000313" key="2">
    <source>
        <dbReference type="EMBL" id="KAK7080288.1"/>
    </source>
</evidence>
<keyword evidence="3" id="KW-1185">Reference proteome</keyword>